<dbReference type="OrthoDB" id="3156807at2759"/>
<protein>
    <submittedName>
        <fullName evidence="2">Uncharacterized protein</fullName>
    </submittedName>
</protein>
<evidence type="ECO:0000313" key="2">
    <source>
        <dbReference type="EMBL" id="KAF3432420.1"/>
    </source>
</evidence>
<reference evidence="2" key="1">
    <citation type="submission" date="2020-03" db="EMBL/GenBank/DDBJ databases">
        <title>A high-quality chromosome-level genome assembly of a woody plant with both climbing and erect habits, Rhamnella rubrinervis.</title>
        <authorList>
            <person name="Lu Z."/>
            <person name="Yang Y."/>
            <person name="Zhu X."/>
            <person name="Sun Y."/>
        </authorList>
    </citation>
    <scope>NUCLEOTIDE SEQUENCE</scope>
    <source>
        <strain evidence="2">BYM</strain>
        <tissue evidence="2">Leaf</tissue>
    </source>
</reference>
<dbReference type="Proteomes" id="UP000796880">
    <property type="component" value="Unassembled WGS sequence"/>
</dbReference>
<feature type="compositionally biased region" description="Polar residues" evidence="1">
    <location>
        <begin position="170"/>
        <end position="179"/>
    </location>
</feature>
<comment type="caution">
    <text evidence="2">The sequence shown here is derived from an EMBL/GenBank/DDBJ whole genome shotgun (WGS) entry which is preliminary data.</text>
</comment>
<feature type="region of interest" description="Disordered" evidence="1">
    <location>
        <begin position="156"/>
        <end position="179"/>
    </location>
</feature>
<dbReference type="EMBL" id="VOIH02000012">
    <property type="protein sequence ID" value="KAF3432420.1"/>
    <property type="molecule type" value="Genomic_DNA"/>
</dbReference>
<name>A0A8K0DRA5_9ROSA</name>
<accession>A0A8K0DRA5</accession>
<gene>
    <name evidence="2" type="ORF">FNV43_RR27160</name>
</gene>
<organism evidence="2 3">
    <name type="scientific">Rhamnella rubrinervis</name>
    <dbReference type="NCBI Taxonomy" id="2594499"/>
    <lineage>
        <taxon>Eukaryota</taxon>
        <taxon>Viridiplantae</taxon>
        <taxon>Streptophyta</taxon>
        <taxon>Embryophyta</taxon>
        <taxon>Tracheophyta</taxon>
        <taxon>Spermatophyta</taxon>
        <taxon>Magnoliopsida</taxon>
        <taxon>eudicotyledons</taxon>
        <taxon>Gunneridae</taxon>
        <taxon>Pentapetalae</taxon>
        <taxon>rosids</taxon>
        <taxon>fabids</taxon>
        <taxon>Rosales</taxon>
        <taxon>Rhamnaceae</taxon>
        <taxon>rhamnoid group</taxon>
        <taxon>Rhamneae</taxon>
        <taxon>Rhamnella</taxon>
    </lineage>
</organism>
<dbReference type="PANTHER" id="PTHR21529:SF4">
    <property type="entry name" value="TPR AND ANKYRIN REPEAT-CONTAINING PROTEIN 1"/>
    <property type="match status" value="1"/>
</dbReference>
<dbReference type="AlphaFoldDB" id="A0A8K0DRA5"/>
<evidence type="ECO:0000313" key="3">
    <source>
        <dbReference type="Proteomes" id="UP000796880"/>
    </source>
</evidence>
<dbReference type="InterPro" id="IPR039904">
    <property type="entry name" value="TRANK1"/>
</dbReference>
<proteinExistence type="predicted"/>
<evidence type="ECO:0000256" key="1">
    <source>
        <dbReference type="SAM" id="MobiDB-lite"/>
    </source>
</evidence>
<dbReference type="PANTHER" id="PTHR21529">
    <property type="entry name" value="MAMMARY TURMOR VIRUS RECEPTOR HOMOLOG 1, 2 MTVR1, 2"/>
    <property type="match status" value="1"/>
</dbReference>
<sequence length="179" mass="20429">MISIFALDMKDVSKVEEGFGFSGDTIQTIAKGIDFRFQDIQKLFYVKKEALVLIILECKDLEFQRWICENTELSKPMFDYWKKKCLVQVRQLDDSLAQAMLVASSPEEWLSWGIKVAIKNSILHNTNLSDNASQMKTVASSTDQFDEQENIVLDEKDENSHRVDIEAPQANATFGTPKL</sequence>
<keyword evidence="3" id="KW-1185">Reference proteome</keyword>